<dbReference type="EMBL" id="NSJF01000002">
    <property type="protein sequence ID" value="PAT35287.1"/>
    <property type="molecule type" value="Genomic_DNA"/>
</dbReference>
<feature type="transmembrane region" description="Helical" evidence="6">
    <location>
        <begin position="247"/>
        <end position="265"/>
    </location>
</feature>
<accession>A0A2A2ABY9</accession>
<feature type="transmembrane region" description="Helical" evidence="6">
    <location>
        <begin position="12"/>
        <end position="41"/>
    </location>
</feature>
<feature type="transmembrane region" description="Helical" evidence="6">
    <location>
        <begin position="302"/>
        <end position="325"/>
    </location>
</feature>
<dbReference type="InterPro" id="IPR011701">
    <property type="entry name" value="MFS"/>
</dbReference>
<keyword evidence="3 6" id="KW-0812">Transmembrane</keyword>
<reference evidence="8 9" key="1">
    <citation type="submission" date="2017-08" db="EMBL/GenBank/DDBJ databases">
        <title>WGS of Clinical strains of the CDC Group NO-1 linked to zoonotic infections in humans.</title>
        <authorList>
            <person name="Bernier A.-M."/>
            <person name="Bernard K."/>
        </authorList>
    </citation>
    <scope>NUCLEOTIDE SEQUENCE [LARGE SCALE GENOMIC DNA]</scope>
    <source>
        <strain evidence="8 9">NML03-0146</strain>
    </source>
</reference>
<dbReference type="PROSITE" id="PS50850">
    <property type="entry name" value="MFS"/>
    <property type="match status" value="1"/>
</dbReference>
<evidence type="ECO:0000256" key="5">
    <source>
        <dbReference type="ARBA" id="ARBA00023136"/>
    </source>
</evidence>
<keyword evidence="2" id="KW-1003">Cell membrane</keyword>
<evidence type="ECO:0000256" key="2">
    <source>
        <dbReference type="ARBA" id="ARBA00022475"/>
    </source>
</evidence>
<dbReference type="GO" id="GO:0022857">
    <property type="term" value="F:transmembrane transporter activity"/>
    <property type="evidence" value="ECO:0007669"/>
    <property type="project" value="InterPro"/>
</dbReference>
<evidence type="ECO:0000256" key="4">
    <source>
        <dbReference type="ARBA" id="ARBA00022989"/>
    </source>
</evidence>
<dbReference type="PANTHER" id="PTHR43124:SF8">
    <property type="entry name" value="INNER MEMBRANE TRANSPORT PROTEIN YDHP"/>
    <property type="match status" value="1"/>
</dbReference>
<feature type="domain" description="Major facilitator superfamily (MFS) profile" evidence="7">
    <location>
        <begin position="14"/>
        <end position="390"/>
    </location>
</feature>
<name>A0A2A2ABY9_9BURK</name>
<feature type="transmembrane region" description="Helical" evidence="6">
    <location>
        <begin position="139"/>
        <end position="162"/>
    </location>
</feature>
<evidence type="ECO:0000313" key="9">
    <source>
        <dbReference type="Proteomes" id="UP000217999"/>
    </source>
</evidence>
<feature type="transmembrane region" description="Helical" evidence="6">
    <location>
        <begin position="208"/>
        <end position="227"/>
    </location>
</feature>
<dbReference type="InterPro" id="IPR050189">
    <property type="entry name" value="MFS_Efflux_Transporters"/>
</dbReference>
<gene>
    <name evidence="8" type="ORF">CK620_05230</name>
</gene>
<comment type="caution">
    <text evidence="8">The sequence shown here is derived from an EMBL/GenBank/DDBJ whole genome shotgun (WGS) entry which is preliminary data.</text>
</comment>
<dbReference type="Gene3D" id="1.20.1250.20">
    <property type="entry name" value="MFS general substrate transporter like domains"/>
    <property type="match status" value="1"/>
</dbReference>
<evidence type="ECO:0000256" key="1">
    <source>
        <dbReference type="ARBA" id="ARBA00004651"/>
    </source>
</evidence>
<proteinExistence type="predicted"/>
<feature type="transmembrane region" description="Helical" evidence="6">
    <location>
        <begin position="337"/>
        <end position="361"/>
    </location>
</feature>
<feature type="transmembrane region" description="Helical" evidence="6">
    <location>
        <begin position="79"/>
        <end position="99"/>
    </location>
</feature>
<evidence type="ECO:0000313" key="8">
    <source>
        <dbReference type="EMBL" id="PAT35287.1"/>
    </source>
</evidence>
<keyword evidence="4 6" id="KW-1133">Transmembrane helix</keyword>
<dbReference type="AlphaFoldDB" id="A0A2A2ABY9"/>
<evidence type="ECO:0000256" key="6">
    <source>
        <dbReference type="SAM" id="Phobius"/>
    </source>
</evidence>
<dbReference type="InterPro" id="IPR020846">
    <property type="entry name" value="MFS_dom"/>
</dbReference>
<feature type="transmembrane region" description="Helical" evidence="6">
    <location>
        <begin position="367"/>
        <end position="386"/>
    </location>
</feature>
<comment type="subcellular location">
    <subcellularLocation>
        <location evidence="1">Cell membrane</location>
        <topology evidence="1">Multi-pass membrane protein</topology>
    </subcellularLocation>
</comment>
<dbReference type="CDD" id="cd17324">
    <property type="entry name" value="MFS_NepI_like"/>
    <property type="match status" value="1"/>
</dbReference>
<organism evidence="8 9">
    <name type="scientific">Vandammella animalimorsus</name>
    <dbReference type="NCBI Taxonomy" id="2029117"/>
    <lineage>
        <taxon>Bacteria</taxon>
        <taxon>Pseudomonadati</taxon>
        <taxon>Pseudomonadota</taxon>
        <taxon>Betaproteobacteria</taxon>
        <taxon>Burkholderiales</taxon>
        <taxon>Comamonadaceae</taxon>
        <taxon>Vandammella</taxon>
    </lineage>
</organism>
<feature type="transmembrane region" description="Helical" evidence="6">
    <location>
        <begin position="277"/>
        <end position="296"/>
    </location>
</feature>
<keyword evidence="5 6" id="KW-0472">Membrane</keyword>
<evidence type="ECO:0000259" key="7">
    <source>
        <dbReference type="PROSITE" id="PS50850"/>
    </source>
</evidence>
<feature type="transmembrane region" description="Helical" evidence="6">
    <location>
        <begin position="168"/>
        <end position="188"/>
    </location>
</feature>
<dbReference type="SUPFAM" id="SSF103473">
    <property type="entry name" value="MFS general substrate transporter"/>
    <property type="match status" value="1"/>
</dbReference>
<evidence type="ECO:0000256" key="3">
    <source>
        <dbReference type="ARBA" id="ARBA00022692"/>
    </source>
</evidence>
<dbReference type="RefSeq" id="WP_095549400.1">
    <property type="nucleotide sequence ID" value="NZ_NSJF01000002.1"/>
</dbReference>
<dbReference type="GO" id="GO:0005886">
    <property type="term" value="C:plasma membrane"/>
    <property type="evidence" value="ECO:0007669"/>
    <property type="project" value="UniProtKB-SubCell"/>
</dbReference>
<dbReference type="PANTHER" id="PTHR43124">
    <property type="entry name" value="PURINE EFFLUX PUMP PBUE"/>
    <property type="match status" value="1"/>
</dbReference>
<protein>
    <submittedName>
        <fullName evidence="8">MFS transporter</fullName>
    </submittedName>
</protein>
<dbReference type="Proteomes" id="UP000217999">
    <property type="component" value="Unassembled WGS sequence"/>
</dbReference>
<dbReference type="InterPro" id="IPR036259">
    <property type="entry name" value="MFS_trans_sf"/>
</dbReference>
<dbReference type="Pfam" id="PF07690">
    <property type="entry name" value="MFS_1"/>
    <property type="match status" value="1"/>
</dbReference>
<feature type="transmembrane region" description="Helical" evidence="6">
    <location>
        <begin position="53"/>
        <end position="72"/>
    </location>
</feature>
<sequence>MPMPLSAPQRLPLAVYALTIGAFGIGTTEFVIMGLLVQVAAELQVTLPQAGGLISAYALGVFFGAPLLTLATRRLPHKATLLGLMAVFTLGNLACALAPSYGWLMAARVLTALSHGSYFGVGSVVAAQLAPPDRQAQAIALMFTGLTLATLLGVPAGAWLGLHYGWRSTFWAVTAIGALAALVVLALVPRRQADAPPGRVRDEVRQALRLPVLLGLGMTVLGFGGLFVVHSYIQPILMEAAGFAESAVAPILLLFGVGMVIGGLAGGKLADRGVARALLISLPGLAAVLALMTAALPSGPAAAGFSLLLGAAAFATVPALQMWVLQRAGRAQSLASSLNIGAFNLGNAIGAWLGGVVIAQGLGLHRLPLFAAVMPLLATIVAWAAIRRERLRPPENLFH</sequence>